<dbReference type="CDD" id="cd00761">
    <property type="entry name" value="Glyco_tranf_GTA_type"/>
    <property type="match status" value="1"/>
</dbReference>
<gene>
    <name evidence="8" type="ORF">METZ01_LOCUS77669</name>
</gene>
<dbReference type="InterPro" id="IPR001173">
    <property type="entry name" value="Glyco_trans_2-like"/>
</dbReference>
<feature type="transmembrane region" description="Helical" evidence="6">
    <location>
        <begin position="285"/>
        <end position="309"/>
    </location>
</feature>
<dbReference type="GO" id="GO:0016757">
    <property type="term" value="F:glycosyltransferase activity"/>
    <property type="evidence" value="ECO:0007669"/>
    <property type="project" value="UniProtKB-KW"/>
</dbReference>
<dbReference type="Pfam" id="PF00535">
    <property type="entry name" value="Glycos_transf_2"/>
    <property type="match status" value="1"/>
</dbReference>
<keyword evidence="6" id="KW-1133">Transmembrane helix</keyword>
<feature type="domain" description="Glycosyltransferase 2-like" evidence="7">
    <location>
        <begin position="49"/>
        <end position="217"/>
    </location>
</feature>
<dbReference type="PANTHER" id="PTHR43646">
    <property type="entry name" value="GLYCOSYLTRANSFERASE"/>
    <property type="match status" value="1"/>
</dbReference>
<keyword evidence="6" id="KW-0812">Transmembrane</keyword>
<protein>
    <recommendedName>
        <fullName evidence="7">Glycosyltransferase 2-like domain-containing protein</fullName>
    </recommendedName>
</protein>
<evidence type="ECO:0000259" key="7">
    <source>
        <dbReference type="Pfam" id="PF00535"/>
    </source>
</evidence>
<evidence type="ECO:0000256" key="1">
    <source>
        <dbReference type="ARBA" id="ARBA00004236"/>
    </source>
</evidence>
<accession>A0A381U996</accession>
<keyword evidence="3" id="KW-0328">Glycosyltransferase</keyword>
<dbReference type="GO" id="GO:0005886">
    <property type="term" value="C:plasma membrane"/>
    <property type="evidence" value="ECO:0007669"/>
    <property type="project" value="UniProtKB-SubCell"/>
</dbReference>
<dbReference type="PANTHER" id="PTHR43646:SF2">
    <property type="entry name" value="GLYCOSYLTRANSFERASE 2-LIKE DOMAIN-CONTAINING PROTEIN"/>
    <property type="match status" value="1"/>
</dbReference>
<dbReference type="Gene3D" id="3.90.550.10">
    <property type="entry name" value="Spore Coat Polysaccharide Biosynthesis Protein SpsA, Chain A"/>
    <property type="match status" value="1"/>
</dbReference>
<keyword evidence="4" id="KW-0808">Transferase</keyword>
<evidence type="ECO:0000256" key="4">
    <source>
        <dbReference type="ARBA" id="ARBA00022679"/>
    </source>
</evidence>
<evidence type="ECO:0000313" key="8">
    <source>
        <dbReference type="EMBL" id="SVA24815.1"/>
    </source>
</evidence>
<evidence type="ECO:0000256" key="5">
    <source>
        <dbReference type="ARBA" id="ARBA00023136"/>
    </source>
</evidence>
<evidence type="ECO:0000256" key="3">
    <source>
        <dbReference type="ARBA" id="ARBA00022676"/>
    </source>
</evidence>
<evidence type="ECO:0000256" key="6">
    <source>
        <dbReference type="SAM" id="Phobius"/>
    </source>
</evidence>
<feature type="transmembrane region" description="Helical" evidence="6">
    <location>
        <begin position="345"/>
        <end position="366"/>
    </location>
</feature>
<feature type="transmembrane region" description="Helical" evidence="6">
    <location>
        <begin position="6"/>
        <end position="26"/>
    </location>
</feature>
<proteinExistence type="predicted"/>
<keyword evidence="5 6" id="KW-0472">Membrane</keyword>
<organism evidence="8">
    <name type="scientific">marine metagenome</name>
    <dbReference type="NCBI Taxonomy" id="408172"/>
    <lineage>
        <taxon>unclassified sequences</taxon>
        <taxon>metagenomes</taxon>
        <taxon>ecological metagenomes</taxon>
    </lineage>
</organism>
<keyword evidence="2" id="KW-1003">Cell membrane</keyword>
<feature type="transmembrane region" description="Helical" evidence="6">
    <location>
        <begin position="321"/>
        <end position="338"/>
    </location>
</feature>
<dbReference type="InterPro" id="IPR029044">
    <property type="entry name" value="Nucleotide-diphossugar_trans"/>
</dbReference>
<comment type="subcellular location">
    <subcellularLocation>
        <location evidence="1">Cell membrane</location>
    </subcellularLocation>
</comment>
<name>A0A381U996_9ZZZZ</name>
<reference evidence="8" key="1">
    <citation type="submission" date="2018-05" db="EMBL/GenBank/DDBJ databases">
        <authorList>
            <person name="Lanie J.A."/>
            <person name="Ng W.-L."/>
            <person name="Kazmierczak K.M."/>
            <person name="Andrzejewski T.M."/>
            <person name="Davidsen T.M."/>
            <person name="Wayne K.J."/>
            <person name="Tettelin H."/>
            <person name="Glass J.I."/>
            <person name="Rusch D."/>
            <person name="Podicherti R."/>
            <person name="Tsui H.-C.T."/>
            <person name="Winkler M.E."/>
        </authorList>
    </citation>
    <scope>NUCLEOTIDE SEQUENCE</scope>
</reference>
<dbReference type="AlphaFoldDB" id="A0A381U996"/>
<dbReference type="SUPFAM" id="SSF53448">
    <property type="entry name" value="Nucleotide-diphospho-sugar transferases"/>
    <property type="match status" value="1"/>
</dbReference>
<dbReference type="EMBL" id="UINC01005993">
    <property type="protein sequence ID" value="SVA24815.1"/>
    <property type="molecule type" value="Genomic_DNA"/>
</dbReference>
<evidence type="ECO:0000256" key="2">
    <source>
        <dbReference type="ARBA" id="ARBA00022475"/>
    </source>
</evidence>
<sequence>MEFNTLIIFTTGFFAFISFLITIWNWKYLDRPRLRLSDELFGDIDVSITVLIPARNEGKNIREVLTALTYQTYTNYDVIVLNDESEDDTAEVVSQFIESDLEIQLIDGESIPQGWLGKHWACHQLALKANGDYMLFIDADTVLHKNTIKAAVNEAIAGKSDLLTMIPARCANNFIERTLYGFIDWAIYGWLPLQLAHLSKNSYLSVSYGQFMLFKRGSYILSGGHREIKDIAVDDMGLGRLIKSSGLQWTLKDGTGMVTSLPYNDMLETVKGISRSLAPALNYRISLILLISLFLMGLFFAPVFNLYFYVINGDQFEFLEILSLVTIFLLLGSYLLCCKKFSHSLLVVLFIHFTVILMIFIAYHSLLSNLFRRATWKDRNMVIKKVKF</sequence>